<dbReference type="InterPro" id="IPR051230">
    <property type="entry name" value="APP-Binding"/>
</dbReference>
<dbReference type="PANTHER" id="PTHR12345:SF3">
    <property type="entry name" value="PDZ DOMAIN-CONTAINING PROTEIN"/>
    <property type="match status" value="1"/>
</dbReference>
<dbReference type="Pfam" id="PF00595">
    <property type="entry name" value="PDZ"/>
    <property type="match status" value="1"/>
</dbReference>
<dbReference type="InterPro" id="IPR036034">
    <property type="entry name" value="PDZ_sf"/>
</dbReference>
<protein>
    <submittedName>
        <fullName evidence="4">Syntenin-1</fullName>
    </submittedName>
</protein>
<evidence type="ECO:0000259" key="2">
    <source>
        <dbReference type="PROSITE" id="PS50106"/>
    </source>
</evidence>
<dbReference type="PANTHER" id="PTHR12345">
    <property type="entry name" value="SYNTENIN RELATED"/>
    <property type="match status" value="1"/>
</dbReference>
<sequence length="272" mass="29995">MALYPSLEDMKVDQMMRAQEFQASSAPPAYTSTPVPSSQLVLYPTLDDYMGLSLQTVQSLTPAQGMIAPLTGNSAGLQRGQINHGVREVVLCKDHRGKVGLRLEALNKGVFVVLVEKDTPASMVGLRFGDQVLSINDEYVAGYSLSKVHDVIRKASETCITMAIRDRPFERVVTMVKDSNNYCGFDIRDGKVTTLLKDSSAARNGLLTEHHILEVNGQNVVGMKDSYTRELIRSSPQAITITIMPSVIFEHLLKYTSGGLLKKLMDRSIPEF</sequence>
<feature type="domain" description="PDZ" evidence="2">
    <location>
        <begin position="88"/>
        <end position="167"/>
    </location>
</feature>
<keyword evidence="1" id="KW-0677">Repeat</keyword>
<dbReference type="AlphaFoldDB" id="A0AAJ7L5R4"/>
<dbReference type="SUPFAM" id="SSF50156">
    <property type="entry name" value="PDZ domain-like"/>
    <property type="match status" value="2"/>
</dbReference>
<evidence type="ECO:0000313" key="3">
    <source>
        <dbReference type="Proteomes" id="UP000694867"/>
    </source>
</evidence>
<gene>
    <name evidence="4" type="primary">LOC100898316</name>
</gene>
<organism evidence="3 4">
    <name type="scientific">Galendromus occidentalis</name>
    <name type="common">western predatory mite</name>
    <dbReference type="NCBI Taxonomy" id="34638"/>
    <lineage>
        <taxon>Eukaryota</taxon>
        <taxon>Metazoa</taxon>
        <taxon>Ecdysozoa</taxon>
        <taxon>Arthropoda</taxon>
        <taxon>Chelicerata</taxon>
        <taxon>Arachnida</taxon>
        <taxon>Acari</taxon>
        <taxon>Parasitiformes</taxon>
        <taxon>Mesostigmata</taxon>
        <taxon>Gamasina</taxon>
        <taxon>Phytoseioidea</taxon>
        <taxon>Phytoseiidae</taxon>
        <taxon>Typhlodrominae</taxon>
        <taxon>Galendromus</taxon>
    </lineage>
</organism>
<dbReference type="GO" id="GO:0005886">
    <property type="term" value="C:plasma membrane"/>
    <property type="evidence" value="ECO:0007669"/>
    <property type="project" value="TreeGrafter"/>
</dbReference>
<dbReference type="RefSeq" id="XP_018494646.1">
    <property type="nucleotide sequence ID" value="XM_018639130.1"/>
</dbReference>
<dbReference type="GO" id="GO:0005737">
    <property type="term" value="C:cytoplasm"/>
    <property type="evidence" value="ECO:0007669"/>
    <property type="project" value="TreeGrafter"/>
</dbReference>
<dbReference type="Proteomes" id="UP000694867">
    <property type="component" value="Unplaced"/>
</dbReference>
<evidence type="ECO:0000313" key="4">
    <source>
        <dbReference type="RefSeq" id="XP_018494646.1"/>
    </source>
</evidence>
<dbReference type="SMART" id="SM00228">
    <property type="entry name" value="PDZ"/>
    <property type="match status" value="2"/>
</dbReference>
<keyword evidence="3" id="KW-1185">Reference proteome</keyword>
<dbReference type="CDD" id="cd06721">
    <property type="entry name" value="PDZ1_syntenin-like"/>
    <property type="match status" value="1"/>
</dbReference>
<dbReference type="PROSITE" id="PS50106">
    <property type="entry name" value="PDZ"/>
    <property type="match status" value="2"/>
</dbReference>
<dbReference type="Pfam" id="PF17820">
    <property type="entry name" value="PDZ_6"/>
    <property type="match status" value="1"/>
</dbReference>
<proteinExistence type="predicted"/>
<dbReference type="GeneID" id="100898316"/>
<dbReference type="FunFam" id="2.30.42.10:FF:000043">
    <property type="entry name" value="Syntenin-1 isoform X1"/>
    <property type="match status" value="1"/>
</dbReference>
<dbReference type="InterPro" id="IPR041489">
    <property type="entry name" value="PDZ_6"/>
</dbReference>
<evidence type="ECO:0000256" key="1">
    <source>
        <dbReference type="ARBA" id="ARBA00022737"/>
    </source>
</evidence>
<feature type="domain" description="PDZ" evidence="2">
    <location>
        <begin position="172"/>
        <end position="247"/>
    </location>
</feature>
<accession>A0AAJ7L5R4</accession>
<name>A0AAJ7L5R4_9ACAR</name>
<dbReference type="Gene3D" id="2.30.42.10">
    <property type="match status" value="2"/>
</dbReference>
<dbReference type="InterPro" id="IPR001478">
    <property type="entry name" value="PDZ"/>
</dbReference>
<dbReference type="KEGG" id="goe:100898316"/>
<reference evidence="4" key="1">
    <citation type="submission" date="2025-08" db="UniProtKB">
        <authorList>
            <consortium name="RefSeq"/>
        </authorList>
    </citation>
    <scope>IDENTIFICATION</scope>
</reference>